<protein>
    <submittedName>
        <fullName evidence="1">Uncharacterized protein</fullName>
    </submittedName>
</protein>
<sequence length="158" mass="17428">MFLFKWFGQNHGNDHVEEIPHMVANESLRSRLFWLVVAATIMCCTSKGLTTAFEAMGRMEQEPALNDRWVGDEGRVVVDITSGGGGQHRLCYRGGDFDLKPGTADEGTLISAEVWSRKNKIKVGSAAITRMPGRPSDLRLTLTFDDGNGGGDFHLKRS</sequence>
<evidence type="ECO:0000313" key="1">
    <source>
        <dbReference type="EMBL" id="QDU21874.1"/>
    </source>
</evidence>
<keyword evidence="2" id="KW-1185">Reference proteome</keyword>
<dbReference type="AlphaFoldDB" id="A0A517XWN0"/>
<organism evidence="1 2">
    <name type="scientific">Urbifossiella limnaea</name>
    <dbReference type="NCBI Taxonomy" id="2528023"/>
    <lineage>
        <taxon>Bacteria</taxon>
        <taxon>Pseudomonadati</taxon>
        <taxon>Planctomycetota</taxon>
        <taxon>Planctomycetia</taxon>
        <taxon>Gemmatales</taxon>
        <taxon>Gemmataceae</taxon>
        <taxon>Urbifossiella</taxon>
    </lineage>
</organism>
<reference evidence="1 2" key="1">
    <citation type="submission" date="2019-02" db="EMBL/GenBank/DDBJ databases">
        <title>Deep-cultivation of Planctomycetes and their phenomic and genomic characterization uncovers novel biology.</title>
        <authorList>
            <person name="Wiegand S."/>
            <person name="Jogler M."/>
            <person name="Boedeker C."/>
            <person name="Pinto D."/>
            <person name="Vollmers J."/>
            <person name="Rivas-Marin E."/>
            <person name="Kohn T."/>
            <person name="Peeters S.H."/>
            <person name="Heuer A."/>
            <person name="Rast P."/>
            <person name="Oberbeckmann S."/>
            <person name="Bunk B."/>
            <person name="Jeske O."/>
            <person name="Meyerdierks A."/>
            <person name="Storesund J.E."/>
            <person name="Kallscheuer N."/>
            <person name="Luecker S."/>
            <person name="Lage O.M."/>
            <person name="Pohl T."/>
            <person name="Merkel B.J."/>
            <person name="Hornburger P."/>
            <person name="Mueller R.-W."/>
            <person name="Bruemmer F."/>
            <person name="Labrenz M."/>
            <person name="Spormann A.M."/>
            <person name="Op den Camp H."/>
            <person name="Overmann J."/>
            <person name="Amann R."/>
            <person name="Jetten M.S.M."/>
            <person name="Mascher T."/>
            <person name="Medema M.H."/>
            <person name="Devos D.P."/>
            <person name="Kaster A.-K."/>
            <person name="Ovreas L."/>
            <person name="Rohde M."/>
            <person name="Galperin M.Y."/>
            <person name="Jogler C."/>
        </authorList>
    </citation>
    <scope>NUCLEOTIDE SEQUENCE [LARGE SCALE GENOMIC DNA]</scope>
    <source>
        <strain evidence="1 2">ETA_A1</strain>
    </source>
</reference>
<proteinExistence type="predicted"/>
<dbReference type="EMBL" id="CP036273">
    <property type="protein sequence ID" value="QDU21874.1"/>
    <property type="molecule type" value="Genomic_DNA"/>
</dbReference>
<dbReference type="KEGG" id="uli:ETAA1_38470"/>
<evidence type="ECO:0000313" key="2">
    <source>
        <dbReference type="Proteomes" id="UP000319576"/>
    </source>
</evidence>
<dbReference type="Proteomes" id="UP000319576">
    <property type="component" value="Chromosome"/>
</dbReference>
<name>A0A517XWN0_9BACT</name>
<gene>
    <name evidence="1" type="ORF">ETAA1_38470</name>
</gene>
<accession>A0A517XWN0</accession>